<proteinExistence type="predicted"/>
<keyword evidence="3" id="KW-1185">Reference proteome</keyword>
<dbReference type="Proteomes" id="UP000069902">
    <property type="component" value="Chromosome cPNK"/>
</dbReference>
<evidence type="ECO:0000313" key="3">
    <source>
        <dbReference type="Proteomes" id="UP000069902"/>
    </source>
</evidence>
<sequence length="130" mass="14393">MHIERILRMGCMAGAGYAFGTAMKADPKLMAIAWLCGEVAVQLLQRWTLIPQLSETLSNSLGGTGVAYYLTKHKIIGSSFESGLIAVIAFTGLSVLLEKMTASLLSLNNRHVQYVNDYQELPQRHFRFSN</sequence>
<feature type="transmembrane region" description="Helical" evidence="1">
    <location>
        <begin position="80"/>
        <end position="97"/>
    </location>
</feature>
<keyword evidence="1" id="KW-0812">Transmembrane</keyword>
<protein>
    <submittedName>
        <fullName evidence="2">Uncharacterized protein</fullName>
    </submittedName>
</protein>
<accession>A0A0U5EPQ2</accession>
<evidence type="ECO:0000256" key="1">
    <source>
        <dbReference type="SAM" id="Phobius"/>
    </source>
</evidence>
<reference evidence="3" key="1">
    <citation type="submission" date="2015-09" db="EMBL/GenBank/DDBJ databases">
        <authorList>
            <person name="Bertelli C."/>
        </authorList>
    </citation>
    <scope>NUCLEOTIDE SEQUENCE [LARGE SCALE GENOMIC DNA]</scope>
    <source>
        <strain evidence="3">KNic</strain>
    </source>
</reference>
<dbReference type="AlphaFoldDB" id="A0A0U5EPQ2"/>
<evidence type="ECO:0000313" key="2">
    <source>
        <dbReference type="EMBL" id="CUI16003.1"/>
    </source>
</evidence>
<dbReference type="EMBL" id="LN879502">
    <property type="protein sequence ID" value="CUI16003.1"/>
    <property type="molecule type" value="Genomic_DNA"/>
</dbReference>
<keyword evidence="1" id="KW-0472">Membrane</keyword>
<organism evidence="2 3">
    <name type="scientific">Candidatus Protochlamydia naegleriophila</name>
    <dbReference type="NCBI Taxonomy" id="389348"/>
    <lineage>
        <taxon>Bacteria</taxon>
        <taxon>Pseudomonadati</taxon>
        <taxon>Chlamydiota</taxon>
        <taxon>Chlamydiia</taxon>
        <taxon>Parachlamydiales</taxon>
        <taxon>Parachlamydiaceae</taxon>
        <taxon>Candidatus Protochlamydia</taxon>
    </lineage>
</organism>
<dbReference type="KEGG" id="pnl:PNK_0369"/>
<dbReference type="STRING" id="389348.PNK_0369"/>
<dbReference type="InParanoid" id="A0A0U5EPQ2"/>
<keyword evidence="1" id="KW-1133">Transmembrane helix</keyword>
<name>A0A0U5EPQ2_9BACT</name>
<dbReference type="PATRIC" id="fig|389348.3.peg.415"/>
<gene>
    <name evidence="2" type="ORF">PNK_0369</name>
</gene>